<proteinExistence type="predicted"/>
<dbReference type="AlphaFoldDB" id="A0A3P7R520"/>
<reference evidence="1 2" key="1">
    <citation type="submission" date="2018-11" db="EMBL/GenBank/DDBJ databases">
        <authorList>
            <consortium name="Pathogen Informatics"/>
        </authorList>
    </citation>
    <scope>NUCLEOTIDE SEQUENCE [LARGE SCALE GENOMIC DNA]</scope>
</reference>
<dbReference type="Proteomes" id="UP000271098">
    <property type="component" value="Unassembled WGS sequence"/>
</dbReference>
<evidence type="ECO:0000313" key="1">
    <source>
        <dbReference type="EMBL" id="VDN38296.1"/>
    </source>
</evidence>
<keyword evidence="2" id="KW-1185">Reference proteome</keyword>
<accession>A0A3P7R520</accession>
<evidence type="ECO:0000313" key="2">
    <source>
        <dbReference type="Proteomes" id="UP000271098"/>
    </source>
</evidence>
<dbReference type="EMBL" id="UYRT01092672">
    <property type="protein sequence ID" value="VDN38296.1"/>
    <property type="molecule type" value="Genomic_DNA"/>
</dbReference>
<name>A0A3P7R520_9BILA</name>
<protein>
    <submittedName>
        <fullName evidence="1">Uncharacterized protein</fullName>
    </submittedName>
</protein>
<gene>
    <name evidence="1" type="ORF">GPUH_LOCUS21464</name>
</gene>
<organism evidence="1 2">
    <name type="scientific">Gongylonema pulchrum</name>
    <dbReference type="NCBI Taxonomy" id="637853"/>
    <lineage>
        <taxon>Eukaryota</taxon>
        <taxon>Metazoa</taxon>
        <taxon>Ecdysozoa</taxon>
        <taxon>Nematoda</taxon>
        <taxon>Chromadorea</taxon>
        <taxon>Rhabditida</taxon>
        <taxon>Spirurina</taxon>
        <taxon>Spiruromorpha</taxon>
        <taxon>Spiruroidea</taxon>
        <taxon>Gongylonematidae</taxon>
        <taxon>Gongylonema</taxon>
    </lineage>
</organism>
<sequence length="192" mass="22358">MAAFSEKLQSTTGYACLIRFDNKEAAQRAFASAEENGAYKVEPRLGRRLLGKAYRTRPCALRLLIKWWRRPSLCIGQIKCFDEQLKFQLKTNDPERRVDAFHVLSEHFSSFTPSMASSHYTNRDASAENDELSKITLRSLPMDMQGHQLRAMIEPVLRSYNIEFDEIYVIRKKAYPIESELYVTSRLVIFFF</sequence>